<reference evidence="1 2" key="1">
    <citation type="journal article" date="2019" name="Commun. Biol.">
        <title>The bagworm genome reveals a unique fibroin gene that provides high tensile strength.</title>
        <authorList>
            <person name="Kono N."/>
            <person name="Nakamura H."/>
            <person name="Ohtoshi R."/>
            <person name="Tomita M."/>
            <person name="Numata K."/>
            <person name="Arakawa K."/>
        </authorList>
    </citation>
    <scope>NUCLEOTIDE SEQUENCE [LARGE SCALE GENOMIC DNA]</scope>
</reference>
<dbReference type="EMBL" id="BGZK01000212">
    <property type="protein sequence ID" value="GBP28851.1"/>
    <property type="molecule type" value="Genomic_DNA"/>
</dbReference>
<keyword evidence="2" id="KW-1185">Reference proteome</keyword>
<accession>A0A4C1UQX6</accession>
<evidence type="ECO:0000313" key="2">
    <source>
        <dbReference type="Proteomes" id="UP000299102"/>
    </source>
</evidence>
<dbReference type="AlphaFoldDB" id="A0A4C1UQX6"/>
<comment type="caution">
    <text evidence="1">The sequence shown here is derived from an EMBL/GenBank/DDBJ whole genome shotgun (WGS) entry which is preliminary data.</text>
</comment>
<gene>
    <name evidence="1" type="ORF">EVAR_24527_1</name>
</gene>
<name>A0A4C1UQX6_EUMVA</name>
<organism evidence="1 2">
    <name type="scientific">Eumeta variegata</name>
    <name type="common">Bagworm moth</name>
    <name type="synonym">Eumeta japonica</name>
    <dbReference type="NCBI Taxonomy" id="151549"/>
    <lineage>
        <taxon>Eukaryota</taxon>
        <taxon>Metazoa</taxon>
        <taxon>Ecdysozoa</taxon>
        <taxon>Arthropoda</taxon>
        <taxon>Hexapoda</taxon>
        <taxon>Insecta</taxon>
        <taxon>Pterygota</taxon>
        <taxon>Neoptera</taxon>
        <taxon>Endopterygota</taxon>
        <taxon>Lepidoptera</taxon>
        <taxon>Glossata</taxon>
        <taxon>Ditrysia</taxon>
        <taxon>Tineoidea</taxon>
        <taxon>Psychidae</taxon>
        <taxon>Oiketicinae</taxon>
        <taxon>Eumeta</taxon>
    </lineage>
</organism>
<evidence type="ECO:0000313" key="1">
    <source>
        <dbReference type="EMBL" id="GBP28851.1"/>
    </source>
</evidence>
<sequence length="95" mass="10577">MRAYDPPESTWSSPSIAVTRNPRGVISALPASRVGIGYRMEGGLMARWTKANCGRCYFTSIFYENARVRYLAGPAGLFSCSVTLPHNYFLMYLSV</sequence>
<protein>
    <submittedName>
        <fullName evidence="1">Uncharacterized protein</fullName>
    </submittedName>
</protein>
<proteinExistence type="predicted"/>
<dbReference type="Proteomes" id="UP000299102">
    <property type="component" value="Unassembled WGS sequence"/>
</dbReference>